<feature type="compositionally biased region" description="Low complexity" evidence="3">
    <location>
        <begin position="307"/>
        <end position="332"/>
    </location>
</feature>
<feature type="compositionally biased region" description="Basic and acidic residues" evidence="3">
    <location>
        <begin position="1"/>
        <end position="20"/>
    </location>
</feature>
<dbReference type="SMART" id="SM00160">
    <property type="entry name" value="RanBD"/>
    <property type="match status" value="1"/>
</dbReference>
<dbReference type="Pfam" id="PF00638">
    <property type="entry name" value="Ran_BP1"/>
    <property type="match status" value="1"/>
</dbReference>
<evidence type="ECO:0000313" key="5">
    <source>
        <dbReference type="EMBL" id="ANB14898.1"/>
    </source>
</evidence>
<gene>
    <name evidence="5" type="primary">YRB2</name>
    <name evidence="5" type="ORF">AWJ20_2512</name>
</gene>
<keyword evidence="2" id="KW-0539">Nucleus</keyword>
<name>A0A167F769_9ASCO</name>
<evidence type="ECO:0000256" key="3">
    <source>
        <dbReference type="SAM" id="MobiDB-lite"/>
    </source>
</evidence>
<dbReference type="EMBL" id="CP014503">
    <property type="protein sequence ID" value="ANB14898.1"/>
    <property type="molecule type" value="Genomic_DNA"/>
</dbReference>
<protein>
    <submittedName>
        <fullName evidence="5">Yrb2p</fullName>
    </submittedName>
</protein>
<organism evidence="5 6">
    <name type="scientific">Sugiyamaella lignohabitans</name>
    <dbReference type="NCBI Taxonomy" id="796027"/>
    <lineage>
        <taxon>Eukaryota</taxon>
        <taxon>Fungi</taxon>
        <taxon>Dikarya</taxon>
        <taxon>Ascomycota</taxon>
        <taxon>Saccharomycotina</taxon>
        <taxon>Dipodascomycetes</taxon>
        <taxon>Dipodascales</taxon>
        <taxon>Trichomonascaceae</taxon>
        <taxon>Sugiyamaella</taxon>
    </lineage>
</organism>
<proteinExistence type="predicted"/>
<feature type="compositionally biased region" description="Basic and acidic residues" evidence="3">
    <location>
        <begin position="229"/>
        <end position="242"/>
    </location>
</feature>
<feature type="region of interest" description="Disordered" evidence="3">
    <location>
        <begin position="307"/>
        <end position="402"/>
    </location>
</feature>
<feature type="compositionally biased region" description="Low complexity" evidence="3">
    <location>
        <begin position="283"/>
        <end position="293"/>
    </location>
</feature>
<feature type="compositionally biased region" description="Polar residues" evidence="3">
    <location>
        <begin position="142"/>
        <end position="151"/>
    </location>
</feature>
<dbReference type="SUPFAM" id="SSF50729">
    <property type="entry name" value="PH domain-like"/>
    <property type="match status" value="1"/>
</dbReference>
<evidence type="ECO:0000256" key="2">
    <source>
        <dbReference type="ARBA" id="ARBA00023242"/>
    </source>
</evidence>
<feature type="compositionally biased region" description="Acidic residues" evidence="3">
    <location>
        <begin position="59"/>
        <end position="69"/>
    </location>
</feature>
<feature type="compositionally biased region" description="Low complexity" evidence="3">
    <location>
        <begin position="340"/>
        <end position="357"/>
    </location>
</feature>
<dbReference type="PANTHER" id="PTHR23138">
    <property type="entry name" value="RAN BINDING PROTEIN"/>
    <property type="match status" value="1"/>
</dbReference>
<evidence type="ECO:0000313" key="6">
    <source>
        <dbReference type="Proteomes" id="UP000189580"/>
    </source>
</evidence>
<dbReference type="GO" id="GO:0005634">
    <property type="term" value="C:nucleus"/>
    <property type="evidence" value="ECO:0007669"/>
    <property type="project" value="UniProtKB-SubCell"/>
</dbReference>
<dbReference type="GeneID" id="30034432"/>
<dbReference type="PROSITE" id="PS50196">
    <property type="entry name" value="RANBD1"/>
    <property type="match status" value="1"/>
</dbReference>
<feature type="compositionally biased region" description="Acidic residues" evidence="3">
    <location>
        <begin position="179"/>
        <end position="194"/>
    </location>
</feature>
<feature type="region of interest" description="Disordered" evidence="3">
    <location>
        <begin position="1"/>
        <end position="293"/>
    </location>
</feature>
<keyword evidence="6" id="KW-1185">Reference proteome</keyword>
<dbReference type="PANTHER" id="PTHR23138:SF142">
    <property type="entry name" value="RAN-BINDING PROTEIN 3B-RELATED"/>
    <property type="match status" value="1"/>
</dbReference>
<dbReference type="OrthoDB" id="411251at2759"/>
<accession>A0A167F769</accession>
<evidence type="ECO:0000259" key="4">
    <source>
        <dbReference type="PROSITE" id="PS50196"/>
    </source>
</evidence>
<reference evidence="5 6" key="1">
    <citation type="submission" date="2016-02" db="EMBL/GenBank/DDBJ databases">
        <title>Complete genome sequence and transcriptome regulation of the pentose utilising yeast Sugiyamaella lignohabitans.</title>
        <authorList>
            <person name="Bellasio M."/>
            <person name="Peymann A."/>
            <person name="Valli M."/>
            <person name="Sipitzky M."/>
            <person name="Graf A."/>
            <person name="Sauer M."/>
            <person name="Marx H."/>
            <person name="Mattanovich D."/>
        </authorList>
    </citation>
    <scope>NUCLEOTIDE SEQUENCE [LARGE SCALE GENOMIC DNA]</scope>
    <source>
        <strain evidence="5 6">CBS 10342</strain>
    </source>
</reference>
<feature type="domain" description="RanBD1" evidence="4">
    <location>
        <begin position="407"/>
        <end position="541"/>
    </location>
</feature>
<dbReference type="KEGG" id="slb:AWJ20_2512"/>
<feature type="compositionally biased region" description="Basic and acidic residues" evidence="3">
    <location>
        <begin position="80"/>
        <end position="89"/>
    </location>
</feature>
<dbReference type="InterPro" id="IPR000156">
    <property type="entry name" value="Ran_bind_dom"/>
</dbReference>
<feature type="compositionally biased region" description="Acidic residues" evidence="3">
    <location>
        <begin position="256"/>
        <end position="265"/>
    </location>
</feature>
<evidence type="ECO:0000256" key="1">
    <source>
        <dbReference type="ARBA" id="ARBA00004123"/>
    </source>
</evidence>
<feature type="compositionally biased region" description="Basic and acidic residues" evidence="3">
    <location>
        <begin position="372"/>
        <end position="383"/>
    </location>
</feature>
<sequence length="541" mass="58232">MGSSHKQSEMSDSTEPKEVQAVEAPVSENTAVESAKPQAAKPVPPPLPPRPRKRSRDELNDDITTGDEETSSHPIQSKKQKSDSPRDGDALSNGSEVVATIDSSKADEESSGTAKETNEDADSEINSKSNIEAEIKGELNGENAQSDSQTIDTKDKAIDTLDEPIVPSTEDSQAKVNQDAEDTEQIETNDEANDVEQPKETEDLKTTSQDTVEDRKDTQSFDADADTEEQSKIDNVNDKKEPIAVGEETSSTTNDKEEDDKEEDPNPPKAVFGSGTAFGSRPSSSSSINVFGSGTSFGSKSFSGVSVFGSGSVSKNDESLSNAESSSPASAAAEDKPVTSVFGSGTSFGSNSIFGSRSKLREESSRSTSIFDRPDTADSIHNSDEDDTTNDGSEARDESQDQLFVKVPAPLEQKHIETGEESEDSVFSCRARLYALNLTNSASGWKERGVGTLHVNKERDNKKARIVMRADSVFRVILNLPLLPTSEVLEGMKSSMVSEKFVRVTGFEGETPFQFAIKAGNKDLAKTLLTTIQTLIKELGQ</sequence>
<dbReference type="Gene3D" id="2.30.29.30">
    <property type="entry name" value="Pleckstrin-homology domain (PH domain)/Phosphotyrosine-binding domain (PTB)"/>
    <property type="match status" value="1"/>
</dbReference>
<dbReference type="CDD" id="cd13180">
    <property type="entry name" value="RanBD_RanBP3"/>
    <property type="match status" value="1"/>
</dbReference>
<dbReference type="Proteomes" id="UP000189580">
    <property type="component" value="Chromosome b"/>
</dbReference>
<dbReference type="InterPro" id="IPR011993">
    <property type="entry name" value="PH-like_dom_sf"/>
</dbReference>
<dbReference type="InterPro" id="IPR045255">
    <property type="entry name" value="RanBP1-like"/>
</dbReference>
<dbReference type="AlphaFoldDB" id="A0A167F769"/>
<dbReference type="RefSeq" id="XP_018737375.1">
    <property type="nucleotide sequence ID" value="XM_018879461.1"/>
</dbReference>
<feature type="compositionally biased region" description="Basic and acidic residues" evidence="3">
    <location>
        <begin position="196"/>
        <end position="205"/>
    </location>
</feature>
<comment type="subcellular location">
    <subcellularLocation>
        <location evidence="1">Nucleus</location>
    </subcellularLocation>
</comment>